<dbReference type="EMBL" id="CP121196">
    <property type="protein sequence ID" value="XBH19583.1"/>
    <property type="molecule type" value="Genomic_DNA"/>
</dbReference>
<dbReference type="AlphaFoldDB" id="A0AAU7DP54"/>
<gene>
    <name evidence="1" type="ORF">P8935_09745</name>
</gene>
<organism evidence="1">
    <name type="scientific">Telmatobacter sp. DSM 110680</name>
    <dbReference type="NCBI Taxonomy" id="3036704"/>
    <lineage>
        <taxon>Bacteria</taxon>
        <taxon>Pseudomonadati</taxon>
        <taxon>Acidobacteriota</taxon>
        <taxon>Terriglobia</taxon>
        <taxon>Terriglobales</taxon>
        <taxon>Acidobacteriaceae</taxon>
        <taxon>Telmatobacter</taxon>
    </lineage>
</organism>
<proteinExistence type="predicted"/>
<reference evidence="1" key="1">
    <citation type="submission" date="2023-03" db="EMBL/GenBank/DDBJ databases">
        <title>Edaphobacter sp.</title>
        <authorList>
            <person name="Huber K.J."/>
            <person name="Papendorf J."/>
            <person name="Pilke C."/>
            <person name="Bunk B."/>
            <person name="Sproeer C."/>
            <person name="Pester M."/>
        </authorList>
    </citation>
    <scope>NUCLEOTIDE SEQUENCE</scope>
    <source>
        <strain evidence="1">DSM 110680</strain>
    </source>
</reference>
<evidence type="ECO:0000313" key="1">
    <source>
        <dbReference type="EMBL" id="XBH19583.1"/>
    </source>
</evidence>
<protein>
    <submittedName>
        <fullName evidence="1">Uncharacterized protein</fullName>
    </submittedName>
</protein>
<dbReference type="RefSeq" id="WP_348264802.1">
    <property type="nucleotide sequence ID" value="NZ_CP121196.1"/>
</dbReference>
<sequence>MSFGSPISPFDPDGEYWWSKGSSGLTQQISGVGHFLRGFRTRLRFGLLSREPLRLIRFQITDQIAECDWIARNQDVWDEDLAREIGRRHASLQALKDAIDVRSMLFEVLPDLATARLRVYRESNSHPRELIIAGNVRRQDGAFRSIHSLAMRAKLVGLRFCLENDLLCRLPREEKFGFGD</sequence>
<accession>A0AAU7DP54</accession>
<name>A0AAU7DP54_9BACT</name>